<dbReference type="EMBL" id="LCDO01000001">
    <property type="protein sequence ID" value="KKS57394.1"/>
    <property type="molecule type" value="Genomic_DNA"/>
</dbReference>
<feature type="transmembrane region" description="Helical" evidence="1">
    <location>
        <begin position="6"/>
        <end position="27"/>
    </location>
</feature>
<gene>
    <name evidence="2" type="ORF">UV20_C0001G0034</name>
</gene>
<feature type="transmembrane region" description="Helical" evidence="1">
    <location>
        <begin position="64"/>
        <end position="81"/>
    </location>
</feature>
<sequence length="662" mass="76627">MVLVIIKTILFLLTLFAVGFSVSVVIFKSHFLSRIVPVSLALGVIFYIFFLNITSYFIPLKNNFLVSLAVLLFLSFLLIVFKRKEIKIETKVENKKWFKILGVFLFLSFFIVNFTFLALNSNFDHSWHWAVTGRLSAGDFPTQEPFWPNSSTKITYHYSLDLLAASFTNLTGMIPPAALTFSTIFISSVFLGLFIIFLMSFLRGNVWWAMLLSFLFYFFGGLKYITFPFAPFLPFQYEWQIPIIKNWVWFIYGNVFNPFFKLASEGTGGLVYLCFLLIIFVHTLPIKLYFKLFFSLIFFSVLALSSETLFVVLFFSYCLVMFFIALRHKNYPEIALLTVFLIVTATVVSFQGGIISNQVRGLFNFSSTQPKPIGFVLRSIPAVPLMCDVYCPPLSLANTDGWKFIIIEYGLIIFYIPLIFLVVWRKRNSLLSILLITGILSILTPIFVSYPINEPDLSRISSQGLTLLYLLFIFCLYYLFKEFKLKKIFKLALMISVIFMVTQGITLNFYFIQNPLRHPEFNGFSQWKKADNGEYFDNLDYLMFKKFFGKGDWAQKTIYDSSPERSIAVFGSFSPNVFHAAFTSLHNASQVDIFFKNLEKLKNNLNLENLSNLGVDYIYLTPRLQSTLKKTEIDLFNNSNNLVLIEELKEGNNFRKLYQLKY</sequence>
<feature type="transmembrane region" description="Helical" evidence="1">
    <location>
        <begin position="334"/>
        <end position="355"/>
    </location>
</feature>
<evidence type="ECO:0008006" key="4">
    <source>
        <dbReference type="Google" id="ProtNLM"/>
    </source>
</evidence>
<feature type="transmembrane region" description="Helical" evidence="1">
    <location>
        <begin position="460"/>
        <end position="479"/>
    </location>
</feature>
<keyword evidence="1" id="KW-0812">Transmembrane</keyword>
<dbReference type="Proteomes" id="UP000034837">
    <property type="component" value="Unassembled WGS sequence"/>
</dbReference>
<feature type="transmembrane region" description="Helical" evidence="1">
    <location>
        <begin position="101"/>
        <end position="119"/>
    </location>
</feature>
<name>A0A0G1A8Y6_9BACT</name>
<feature type="transmembrane region" description="Helical" evidence="1">
    <location>
        <begin position="270"/>
        <end position="290"/>
    </location>
</feature>
<evidence type="ECO:0000313" key="3">
    <source>
        <dbReference type="Proteomes" id="UP000034837"/>
    </source>
</evidence>
<evidence type="ECO:0000256" key="1">
    <source>
        <dbReference type="SAM" id="Phobius"/>
    </source>
</evidence>
<reference evidence="2 3" key="1">
    <citation type="journal article" date="2015" name="Nature">
        <title>rRNA introns, odd ribosomes, and small enigmatic genomes across a large radiation of phyla.</title>
        <authorList>
            <person name="Brown C.T."/>
            <person name="Hug L.A."/>
            <person name="Thomas B.C."/>
            <person name="Sharon I."/>
            <person name="Castelle C.J."/>
            <person name="Singh A."/>
            <person name="Wilkins M.J."/>
            <person name="Williams K.H."/>
            <person name="Banfield J.F."/>
        </authorList>
    </citation>
    <scope>NUCLEOTIDE SEQUENCE [LARGE SCALE GENOMIC DNA]</scope>
</reference>
<organism evidence="2 3">
    <name type="scientific">Candidatus Magasanikbacteria bacterium GW2011_GWA2_42_32</name>
    <dbReference type="NCBI Taxonomy" id="1619039"/>
    <lineage>
        <taxon>Bacteria</taxon>
        <taxon>Candidatus Magasanikiibacteriota</taxon>
    </lineage>
</organism>
<feature type="transmembrane region" description="Helical" evidence="1">
    <location>
        <begin position="491"/>
        <end position="512"/>
    </location>
</feature>
<feature type="transmembrane region" description="Helical" evidence="1">
    <location>
        <begin position="296"/>
        <end position="322"/>
    </location>
</feature>
<dbReference type="AlphaFoldDB" id="A0A0G1A8Y6"/>
<feature type="transmembrane region" description="Helical" evidence="1">
    <location>
        <begin position="39"/>
        <end position="58"/>
    </location>
</feature>
<keyword evidence="1" id="KW-1133">Transmembrane helix</keyword>
<evidence type="ECO:0000313" key="2">
    <source>
        <dbReference type="EMBL" id="KKS57394.1"/>
    </source>
</evidence>
<comment type="caution">
    <text evidence="2">The sequence shown here is derived from an EMBL/GenBank/DDBJ whole genome shotgun (WGS) entry which is preliminary data.</text>
</comment>
<feature type="transmembrane region" description="Helical" evidence="1">
    <location>
        <begin position="402"/>
        <end position="423"/>
    </location>
</feature>
<accession>A0A0G1A8Y6</accession>
<keyword evidence="1" id="KW-0472">Membrane</keyword>
<protein>
    <recommendedName>
        <fullName evidence="4">YYY membrane protein</fullName>
    </recommendedName>
</protein>
<feature type="transmembrane region" description="Helical" evidence="1">
    <location>
        <begin position="206"/>
        <end position="227"/>
    </location>
</feature>
<feature type="transmembrane region" description="Helical" evidence="1">
    <location>
        <begin position="177"/>
        <end position="199"/>
    </location>
</feature>
<proteinExistence type="predicted"/>
<feature type="transmembrane region" description="Helical" evidence="1">
    <location>
        <begin position="430"/>
        <end position="448"/>
    </location>
</feature>